<feature type="compositionally biased region" description="Gly residues" evidence="1">
    <location>
        <begin position="31"/>
        <end position="57"/>
    </location>
</feature>
<feature type="region of interest" description="Disordered" evidence="1">
    <location>
        <begin position="217"/>
        <end position="291"/>
    </location>
</feature>
<feature type="compositionally biased region" description="Gly residues" evidence="1">
    <location>
        <begin position="73"/>
        <end position="82"/>
    </location>
</feature>
<dbReference type="EMBL" id="JAAAIN010001079">
    <property type="protein sequence ID" value="KAG0307285.1"/>
    <property type="molecule type" value="Genomic_DNA"/>
</dbReference>
<feature type="compositionally biased region" description="Polar residues" evidence="1">
    <location>
        <begin position="87"/>
        <end position="96"/>
    </location>
</feature>
<evidence type="ECO:0000313" key="4">
    <source>
        <dbReference type="Proteomes" id="UP000823405"/>
    </source>
</evidence>
<feature type="region of interest" description="Disordered" evidence="1">
    <location>
        <begin position="73"/>
        <end position="96"/>
    </location>
</feature>
<proteinExistence type="predicted"/>
<dbReference type="Proteomes" id="UP000823405">
    <property type="component" value="Unassembled WGS sequence"/>
</dbReference>
<dbReference type="AlphaFoldDB" id="A0A9P6QY93"/>
<dbReference type="CDD" id="cd12087">
    <property type="entry name" value="TM_EGFR-like"/>
    <property type="match status" value="1"/>
</dbReference>
<protein>
    <submittedName>
        <fullName evidence="3">Uncharacterized protein</fullName>
    </submittedName>
</protein>
<feature type="transmembrane region" description="Helical" evidence="2">
    <location>
        <begin position="100"/>
        <end position="123"/>
    </location>
</feature>
<gene>
    <name evidence="3" type="ORF">BGZ97_000439</name>
</gene>
<evidence type="ECO:0000256" key="1">
    <source>
        <dbReference type="SAM" id="MobiDB-lite"/>
    </source>
</evidence>
<evidence type="ECO:0000313" key="3">
    <source>
        <dbReference type="EMBL" id="KAG0307285.1"/>
    </source>
</evidence>
<dbReference type="OrthoDB" id="2440778at2759"/>
<name>A0A9P6QY93_9FUNG</name>
<organism evidence="3 4">
    <name type="scientific">Linnemannia gamsii</name>
    <dbReference type="NCBI Taxonomy" id="64522"/>
    <lineage>
        <taxon>Eukaryota</taxon>
        <taxon>Fungi</taxon>
        <taxon>Fungi incertae sedis</taxon>
        <taxon>Mucoromycota</taxon>
        <taxon>Mortierellomycotina</taxon>
        <taxon>Mortierellomycetes</taxon>
        <taxon>Mortierellales</taxon>
        <taxon>Mortierellaceae</taxon>
        <taxon>Linnemannia</taxon>
    </lineage>
</organism>
<accession>A0A9P6QY93</accession>
<evidence type="ECO:0000256" key="2">
    <source>
        <dbReference type="SAM" id="Phobius"/>
    </source>
</evidence>
<reference evidence="3" key="1">
    <citation type="journal article" date="2020" name="Fungal Divers.">
        <title>Resolving the Mortierellaceae phylogeny through synthesis of multi-gene phylogenetics and phylogenomics.</title>
        <authorList>
            <person name="Vandepol N."/>
            <person name="Liber J."/>
            <person name="Desiro A."/>
            <person name="Na H."/>
            <person name="Kennedy M."/>
            <person name="Barry K."/>
            <person name="Grigoriev I.V."/>
            <person name="Miller A.N."/>
            <person name="O'Donnell K."/>
            <person name="Stajich J.E."/>
            <person name="Bonito G."/>
        </authorList>
    </citation>
    <scope>NUCLEOTIDE SEQUENCE</scope>
    <source>
        <strain evidence="3">NVP60</strain>
    </source>
</reference>
<feature type="region of interest" description="Disordered" evidence="1">
    <location>
        <begin position="134"/>
        <end position="184"/>
    </location>
</feature>
<keyword evidence="4" id="KW-1185">Reference proteome</keyword>
<keyword evidence="2" id="KW-0472">Membrane</keyword>
<feature type="region of interest" description="Disordered" evidence="1">
    <location>
        <begin position="30"/>
        <end position="57"/>
    </location>
</feature>
<feature type="compositionally biased region" description="Low complexity" evidence="1">
    <location>
        <begin position="272"/>
        <end position="283"/>
    </location>
</feature>
<feature type="compositionally biased region" description="Low complexity" evidence="1">
    <location>
        <begin position="224"/>
        <end position="235"/>
    </location>
</feature>
<feature type="compositionally biased region" description="Low complexity" evidence="1">
    <location>
        <begin position="170"/>
        <end position="181"/>
    </location>
</feature>
<keyword evidence="2" id="KW-0812">Transmembrane</keyword>
<keyword evidence="2" id="KW-1133">Transmembrane helix</keyword>
<sequence>MTPYSDRIQQSHKAHPLAYTSISHLIDGPIAKGGGGGGRGGGGGGRGGGGGSGGGSSGGGGYVPPIIFIPGSGGGYRGGSGGSSNSTAPYESSSSKNTGAIVGGVLGGIVALGLMLCGGYSFYKKRQLKRKKVEDDEAQETQQPEQGLALMSPEGGVAPFTLYPPPPEAPAYTPATTTNTTQSEYIAAKSPLEYYKQAPSSSENLVSASTVIAPDVEKDAQGRTQPTSSQFSSSTLHGIDPLAGAPLSSEGRRAYPIPQSASPFTTVGVFDSQSSSPPAVPQATQTKSVFS</sequence>
<comment type="caution">
    <text evidence="3">The sequence shown here is derived from an EMBL/GenBank/DDBJ whole genome shotgun (WGS) entry which is preliminary data.</text>
</comment>